<sequence length="87" mass="9928">MMSTHRRTENRFSGLSAEEIKELPCFDCGVNLTAICVVCLDGVQKGERCRIFPDCKHVFHAQCIDLWLLRRLTCPICRSPIADFNVV</sequence>
<proteinExistence type="predicted"/>
<evidence type="ECO:0000313" key="1">
    <source>
        <dbReference type="EMBL" id="KAJ0025576.1"/>
    </source>
</evidence>
<dbReference type="EMBL" id="CM047745">
    <property type="protein sequence ID" value="KAJ0025576.1"/>
    <property type="molecule type" value="Genomic_DNA"/>
</dbReference>
<reference evidence="2" key="1">
    <citation type="journal article" date="2023" name="G3 (Bethesda)">
        <title>Genome assembly and association tests identify interacting loci associated with vigor, precocity, and sex in interspecific pistachio rootstocks.</title>
        <authorList>
            <person name="Palmer W."/>
            <person name="Jacygrad E."/>
            <person name="Sagayaradj S."/>
            <person name="Cavanaugh K."/>
            <person name="Han R."/>
            <person name="Bertier L."/>
            <person name="Beede B."/>
            <person name="Kafkas S."/>
            <person name="Golino D."/>
            <person name="Preece J."/>
            <person name="Michelmore R."/>
        </authorList>
    </citation>
    <scope>NUCLEOTIDE SEQUENCE [LARGE SCALE GENOMIC DNA]</scope>
</reference>
<name>A0ACC0XY05_9ROSI</name>
<evidence type="ECO:0000313" key="2">
    <source>
        <dbReference type="Proteomes" id="UP001163603"/>
    </source>
</evidence>
<gene>
    <name evidence="1" type="ORF">Pint_08939</name>
</gene>
<dbReference type="Proteomes" id="UP001163603">
    <property type="component" value="Chromosome 10"/>
</dbReference>
<accession>A0ACC0XY05</accession>
<keyword evidence="2" id="KW-1185">Reference proteome</keyword>
<protein>
    <submittedName>
        <fullName evidence="1">Uncharacterized protein</fullName>
    </submittedName>
</protein>
<comment type="caution">
    <text evidence="1">The sequence shown here is derived from an EMBL/GenBank/DDBJ whole genome shotgun (WGS) entry which is preliminary data.</text>
</comment>
<organism evidence="1 2">
    <name type="scientific">Pistacia integerrima</name>
    <dbReference type="NCBI Taxonomy" id="434235"/>
    <lineage>
        <taxon>Eukaryota</taxon>
        <taxon>Viridiplantae</taxon>
        <taxon>Streptophyta</taxon>
        <taxon>Embryophyta</taxon>
        <taxon>Tracheophyta</taxon>
        <taxon>Spermatophyta</taxon>
        <taxon>Magnoliopsida</taxon>
        <taxon>eudicotyledons</taxon>
        <taxon>Gunneridae</taxon>
        <taxon>Pentapetalae</taxon>
        <taxon>rosids</taxon>
        <taxon>malvids</taxon>
        <taxon>Sapindales</taxon>
        <taxon>Anacardiaceae</taxon>
        <taxon>Pistacia</taxon>
    </lineage>
</organism>